<gene>
    <name evidence="1" type="ORF">MRB53_025585</name>
</gene>
<evidence type="ECO:0000313" key="1">
    <source>
        <dbReference type="EMBL" id="KAJ8632249.1"/>
    </source>
</evidence>
<sequence>MKSYIWLGGWQTGCILHGQPQKKTNRSLLHEVLVAICFPALFLVETPHEGSGCLSVFSPVQRKAEVSKAHILSKIVSMMELGRHLIVIPHLLWTGGSPRMPQMQHSESICMQLSLRVCGLLVPY</sequence>
<accession>A0ACC2LGS9</accession>
<proteinExistence type="predicted"/>
<protein>
    <submittedName>
        <fullName evidence="1">Uncharacterized protein</fullName>
    </submittedName>
</protein>
<dbReference type="EMBL" id="CM056816">
    <property type="protein sequence ID" value="KAJ8632249.1"/>
    <property type="molecule type" value="Genomic_DNA"/>
</dbReference>
<comment type="caution">
    <text evidence="1">The sequence shown here is derived from an EMBL/GenBank/DDBJ whole genome shotgun (WGS) entry which is preliminary data.</text>
</comment>
<dbReference type="Proteomes" id="UP001234297">
    <property type="component" value="Chromosome 8"/>
</dbReference>
<name>A0ACC2LGS9_PERAE</name>
<organism evidence="1 2">
    <name type="scientific">Persea americana</name>
    <name type="common">Avocado</name>
    <dbReference type="NCBI Taxonomy" id="3435"/>
    <lineage>
        <taxon>Eukaryota</taxon>
        <taxon>Viridiplantae</taxon>
        <taxon>Streptophyta</taxon>
        <taxon>Embryophyta</taxon>
        <taxon>Tracheophyta</taxon>
        <taxon>Spermatophyta</taxon>
        <taxon>Magnoliopsida</taxon>
        <taxon>Magnoliidae</taxon>
        <taxon>Laurales</taxon>
        <taxon>Lauraceae</taxon>
        <taxon>Persea</taxon>
    </lineage>
</organism>
<reference evidence="1 2" key="1">
    <citation type="journal article" date="2022" name="Hortic Res">
        <title>A haplotype resolved chromosomal level avocado genome allows analysis of novel avocado genes.</title>
        <authorList>
            <person name="Nath O."/>
            <person name="Fletcher S.J."/>
            <person name="Hayward A."/>
            <person name="Shaw L.M."/>
            <person name="Masouleh A.K."/>
            <person name="Furtado A."/>
            <person name="Henry R.J."/>
            <person name="Mitter N."/>
        </authorList>
    </citation>
    <scope>NUCLEOTIDE SEQUENCE [LARGE SCALE GENOMIC DNA]</scope>
    <source>
        <strain evidence="2">cv. Hass</strain>
    </source>
</reference>
<evidence type="ECO:0000313" key="2">
    <source>
        <dbReference type="Proteomes" id="UP001234297"/>
    </source>
</evidence>
<keyword evidence="2" id="KW-1185">Reference proteome</keyword>